<gene>
    <name evidence="1" type="ORF">EVAR_35987_1</name>
</gene>
<evidence type="ECO:0000313" key="2">
    <source>
        <dbReference type="Proteomes" id="UP000299102"/>
    </source>
</evidence>
<keyword evidence="2" id="KW-1185">Reference proteome</keyword>
<sequence length="149" mass="16777">MRLKIEAPFLAAVESTLGDRYTPNVESIYKITIKFILETLIEGYEKAGNKPATTRRDVVLLIHDFLCVRNMTSLRNFALHYGTFVRVGRDDETMALHMAIGPLTYNTGDGRHERLSSDTDASQLRPRRTAGRITSSLADGPTVKYLWST</sequence>
<organism evidence="1 2">
    <name type="scientific">Eumeta variegata</name>
    <name type="common">Bagworm moth</name>
    <name type="synonym">Eumeta japonica</name>
    <dbReference type="NCBI Taxonomy" id="151549"/>
    <lineage>
        <taxon>Eukaryota</taxon>
        <taxon>Metazoa</taxon>
        <taxon>Ecdysozoa</taxon>
        <taxon>Arthropoda</taxon>
        <taxon>Hexapoda</taxon>
        <taxon>Insecta</taxon>
        <taxon>Pterygota</taxon>
        <taxon>Neoptera</taxon>
        <taxon>Endopterygota</taxon>
        <taxon>Lepidoptera</taxon>
        <taxon>Glossata</taxon>
        <taxon>Ditrysia</taxon>
        <taxon>Tineoidea</taxon>
        <taxon>Psychidae</taxon>
        <taxon>Oiketicinae</taxon>
        <taxon>Eumeta</taxon>
    </lineage>
</organism>
<dbReference type="AlphaFoldDB" id="A0A4C1WU85"/>
<dbReference type="OrthoDB" id="6344802at2759"/>
<dbReference type="STRING" id="151549.A0A4C1WU85"/>
<name>A0A4C1WU85_EUMVA</name>
<protein>
    <submittedName>
        <fullName evidence="1">Uncharacterized protein</fullName>
    </submittedName>
</protein>
<reference evidence="1 2" key="1">
    <citation type="journal article" date="2019" name="Commun. Biol.">
        <title>The bagworm genome reveals a unique fibroin gene that provides high tensile strength.</title>
        <authorList>
            <person name="Kono N."/>
            <person name="Nakamura H."/>
            <person name="Ohtoshi R."/>
            <person name="Tomita M."/>
            <person name="Numata K."/>
            <person name="Arakawa K."/>
        </authorList>
    </citation>
    <scope>NUCLEOTIDE SEQUENCE [LARGE SCALE GENOMIC DNA]</scope>
</reference>
<dbReference type="Proteomes" id="UP000299102">
    <property type="component" value="Unassembled WGS sequence"/>
</dbReference>
<proteinExistence type="predicted"/>
<dbReference type="EMBL" id="BGZK01000647">
    <property type="protein sequence ID" value="GBP54430.1"/>
    <property type="molecule type" value="Genomic_DNA"/>
</dbReference>
<comment type="caution">
    <text evidence="1">The sequence shown here is derived from an EMBL/GenBank/DDBJ whole genome shotgun (WGS) entry which is preliminary data.</text>
</comment>
<accession>A0A4C1WU85</accession>
<evidence type="ECO:0000313" key="1">
    <source>
        <dbReference type="EMBL" id="GBP54430.1"/>
    </source>
</evidence>